<dbReference type="Proteomes" id="UP001549320">
    <property type="component" value="Unassembled WGS sequence"/>
</dbReference>
<evidence type="ECO:0000313" key="6">
    <source>
        <dbReference type="EMBL" id="MET4576993.1"/>
    </source>
</evidence>
<dbReference type="Pfam" id="PF00126">
    <property type="entry name" value="HTH_1"/>
    <property type="match status" value="1"/>
</dbReference>
<dbReference type="PANTHER" id="PTHR30419">
    <property type="entry name" value="HTH-TYPE TRANSCRIPTIONAL REGULATOR YBHD"/>
    <property type="match status" value="1"/>
</dbReference>
<dbReference type="SUPFAM" id="SSF53850">
    <property type="entry name" value="Periplasmic binding protein-like II"/>
    <property type="match status" value="1"/>
</dbReference>
<keyword evidence="3 6" id="KW-0238">DNA-binding</keyword>
<name>A0ABV2Q7Z6_9BURK</name>
<keyword evidence="7" id="KW-1185">Reference proteome</keyword>
<evidence type="ECO:0000256" key="1">
    <source>
        <dbReference type="ARBA" id="ARBA00009437"/>
    </source>
</evidence>
<gene>
    <name evidence="6" type="ORF">ABIE13_002104</name>
</gene>
<dbReference type="EMBL" id="JBEPSH010000004">
    <property type="protein sequence ID" value="MET4576993.1"/>
    <property type="molecule type" value="Genomic_DNA"/>
</dbReference>
<evidence type="ECO:0000259" key="5">
    <source>
        <dbReference type="PROSITE" id="PS50931"/>
    </source>
</evidence>
<dbReference type="InterPro" id="IPR050950">
    <property type="entry name" value="HTH-type_LysR_regulators"/>
</dbReference>
<dbReference type="GO" id="GO:0003677">
    <property type="term" value="F:DNA binding"/>
    <property type="evidence" value="ECO:0007669"/>
    <property type="project" value="UniProtKB-KW"/>
</dbReference>
<dbReference type="InterPro" id="IPR036390">
    <property type="entry name" value="WH_DNA-bd_sf"/>
</dbReference>
<comment type="caution">
    <text evidence="6">The sequence shown here is derived from an EMBL/GenBank/DDBJ whole genome shotgun (WGS) entry which is preliminary data.</text>
</comment>
<dbReference type="PANTHER" id="PTHR30419:SF8">
    <property type="entry name" value="NITROGEN ASSIMILATION TRANSCRIPTIONAL ACTIVATOR-RELATED"/>
    <property type="match status" value="1"/>
</dbReference>
<sequence>MEHSKLSLARRLKLQQLAIFEKVVETGSILAASRALHMTQPAVSKSVHELEAQFGESLFTRGKRGVKLTEFGVLLQRHAQSLLADLRFLADDVNAWSNGVSGQVVVGVLISASARLLPRAVVRMHETAPNVIVTVRVGSNDVLFPELARGVVDVVVGLLPDNQAEGTSGNLTHVPLYDETLCAVVARDHPLAGDPSIDPHQLENMAWIVPTQESAAWRSADAFFEAAGLVAPKRLVESVSILTNLELLLESSMVALMPHAVAEQFVRSGLLSILPLRLASSFGKVGYTLYAERTPTAATQRLLQTLHEVGESVRLELIANSPSTETR</sequence>
<keyword evidence="2" id="KW-0805">Transcription regulation</keyword>
<dbReference type="InterPro" id="IPR036388">
    <property type="entry name" value="WH-like_DNA-bd_sf"/>
</dbReference>
<comment type="similarity">
    <text evidence="1">Belongs to the LysR transcriptional regulatory family.</text>
</comment>
<dbReference type="PROSITE" id="PS50931">
    <property type="entry name" value="HTH_LYSR"/>
    <property type="match status" value="1"/>
</dbReference>
<dbReference type="SUPFAM" id="SSF46785">
    <property type="entry name" value="Winged helix' DNA-binding domain"/>
    <property type="match status" value="1"/>
</dbReference>
<dbReference type="InterPro" id="IPR000847">
    <property type="entry name" value="LysR_HTH_N"/>
</dbReference>
<organism evidence="6 7">
    <name type="scientific">Ottowia thiooxydans</name>
    <dbReference type="NCBI Taxonomy" id="219182"/>
    <lineage>
        <taxon>Bacteria</taxon>
        <taxon>Pseudomonadati</taxon>
        <taxon>Pseudomonadota</taxon>
        <taxon>Betaproteobacteria</taxon>
        <taxon>Burkholderiales</taxon>
        <taxon>Comamonadaceae</taxon>
        <taxon>Ottowia</taxon>
    </lineage>
</organism>
<dbReference type="RefSeq" id="WP_354443054.1">
    <property type="nucleotide sequence ID" value="NZ_JBEPSH010000004.1"/>
</dbReference>
<dbReference type="InterPro" id="IPR005119">
    <property type="entry name" value="LysR_subst-bd"/>
</dbReference>
<dbReference type="Gene3D" id="3.40.190.290">
    <property type="match status" value="1"/>
</dbReference>
<evidence type="ECO:0000256" key="3">
    <source>
        <dbReference type="ARBA" id="ARBA00023125"/>
    </source>
</evidence>
<evidence type="ECO:0000256" key="2">
    <source>
        <dbReference type="ARBA" id="ARBA00023015"/>
    </source>
</evidence>
<feature type="domain" description="HTH lysR-type" evidence="5">
    <location>
        <begin position="12"/>
        <end position="69"/>
    </location>
</feature>
<reference evidence="6 7" key="1">
    <citation type="submission" date="2024-06" db="EMBL/GenBank/DDBJ databases">
        <title>Sorghum-associated microbial communities from plants grown in Nebraska, USA.</title>
        <authorList>
            <person name="Schachtman D."/>
        </authorList>
    </citation>
    <scope>NUCLEOTIDE SEQUENCE [LARGE SCALE GENOMIC DNA]</scope>
    <source>
        <strain evidence="6 7">2709</strain>
    </source>
</reference>
<proteinExistence type="inferred from homology"/>
<evidence type="ECO:0000256" key="4">
    <source>
        <dbReference type="ARBA" id="ARBA00023163"/>
    </source>
</evidence>
<protein>
    <submittedName>
        <fullName evidence="6">DNA-binding transcriptional LysR family regulator</fullName>
    </submittedName>
</protein>
<keyword evidence="4" id="KW-0804">Transcription</keyword>
<dbReference type="Pfam" id="PF03466">
    <property type="entry name" value="LysR_substrate"/>
    <property type="match status" value="1"/>
</dbReference>
<accession>A0ABV2Q7Z6</accession>
<dbReference type="Gene3D" id="1.10.10.10">
    <property type="entry name" value="Winged helix-like DNA-binding domain superfamily/Winged helix DNA-binding domain"/>
    <property type="match status" value="1"/>
</dbReference>
<dbReference type="PRINTS" id="PR00039">
    <property type="entry name" value="HTHLYSR"/>
</dbReference>
<evidence type="ECO:0000313" key="7">
    <source>
        <dbReference type="Proteomes" id="UP001549320"/>
    </source>
</evidence>